<dbReference type="Proteomes" id="UP000396835">
    <property type="component" value="Unassembled WGS sequence"/>
</dbReference>
<gene>
    <name evidence="1" type="ORF">NCTC7812_00994</name>
</gene>
<organism evidence="1 2">
    <name type="scientific">Prevotella heparinolytica</name>
    <dbReference type="NCBI Taxonomy" id="28113"/>
    <lineage>
        <taxon>Bacteria</taxon>
        <taxon>Pseudomonadati</taxon>
        <taxon>Bacteroidota</taxon>
        <taxon>Bacteroidia</taxon>
        <taxon>Bacteroidales</taxon>
        <taxon>Bacteroidaceae</taxon>
        <taxon>Bacteroides</taxon>
    </lineage>
</organism>
<dbReference type="EMBL" id="CAACYH010000004">
    <property type="protein sequence ID" value="VFB13470.1"/>
    <property type="molecule type" value="Genomic_DNA"/>
</dbReference>
<reference evidence="1 2" key="1">
    <citation type="submission" date="2019-02" db="EMBL/GenBank/DDBJ databases">
        <authorList>
            <consortium name="Pathogen Informatics"/>
        </authorList>
    </citation>
    <scope>NUCLEOTIDE SEQUENCE [LARGE SCALE GENOMIC DNA]</scope>
    <source>
        <strain evidence="1 2">3012STDY7078512</strain>
    </source>
</reference>
<evidence type="ECO:0000313" key="1">
    <source>
        <dbReference type="EMBL" id="VFB13470.1"/>
    </source>
</evidence>
<name>A0A449I1Z7_9BACE</name>
<dbReference type="AlphaFoldDB" id="A0A449I1Z7"/>
<sequence length="42" mass="4819">MKKESNLIFKPASACTISLSPYALGKEYEKKSLFEQYGIYQI</sequence>
<proteinExistence type="predicted"/>
<dbReference type="RefSeq" id="WP_262708509.1">
    <property type="nucleotide sequence ID" value="NZ_CAACYH010000004.1"/>
</dbReference>
<protein>
    <submittedName>
        <fullName evidence="1">Uncharacterized protein</fullName>
    </submittedName>
</protein>
<accession>A0A449I1Z7</accession>
<evidence type="ECO:0000313" key="2">
    <source>
        <dbReference type="Proteomes" id="UP000396835"/>
    </source>
</evidence>